<reference evidence="3" key="1">
    <citation type="submission" date="2021-01" db="EMBL/GenBank/DDBJ databases">
        <title>Caligus Genome Assembly.</title>
        <authorList>
            <person name="Gallardo-Escarate C."/>
        </authorList>
    </citation>
    <scope>NUCLEOTIDE SEQUENCE [LARGE SCALE GENOMIC DNA]</scope>
</reference>
<evidence type="ECO:0000313" key="3">
    <source>
        <dbReference type="Proteomes" id="UP000595437"/>
    </source>
</evidence>
<proteinExistence type="predicted"/>
<evidence type="ECO:0000313" key="2">
    <source>
        <dbReference type="EMBL" id="QQP55926.1"/>
    </source>
</evidence>
<evidence type="ECO:0000256" key="1">
    <source>
        <dbReference type="SAM" id="SignalP"/>
    </source>
</evidence>
<dbReference type="EMBL" id="CP045890">
    <property type="protein sequence ID" value="QQP55926.1"/>
    <property type="molecule type" value="Genomic_DNA"/>
</dbReference>
<protein>
    <submittedName>
        <fullName evidence="2">Uncharacterized protein</fullName>
    </submittedName>
</protein>
<keyword evidence="1" id="KW-0732">Signal</keyword>
<accession>A0A7T8QUW5</accession>
<name>A0A7T8QUW5_CALRO</name>
<keyword evidence="3" id="KW-1185">Reference proteome</keyword>
<sequence length="68" mass="7669">MVFVAPLALILEMQIFCTSDRGIPISNICGCAIQKIRQDGLKNAKICDRHLLMMTSKGYSGWKNRKKL</sequence>
<dbReference type="Proteomes" id="UP000595437">
    <property type="component" value="Chromosome 1"/>
</dbReference>
<feature type="chain" id="PRO_5031078176" evidence="1">
    <location>
        <begin position="20"/>
        <end position="68"/>
    </location>
</feature>
<organism evidence="2 3">
    <name type="scientific">Caligus rogercresseyi</name>
    <name type="common">Sea louse</name>
    <dbReference type="NCBI Taxonomy" id="217165"/>
    <lineage>
        <taxon>Eukaryota</taxon>
        <taxon>Metazoa</taxon>
        <taxon>Ecdysozoa</taxon>
        <taxon>Arthropoda</taxon>
        <taxon>Crustacea</taxon>
        <taxon>Multicrustacea</taxon>
        <taxon>Hexanauplia</taxon>
        <taxon>Copepoda</taxon>
        <taxon>Siphonostomatoida</taxon>
        <taxon>Caligidae</taxon>
        <taxon>Caligus</taxon>
    </lineage>
</organism>
<dbReference type="AlphaFoldDB" id="A0A7T8QUW5"/>
<feature type="signal peptide" evidence="1">
    <location>
        <begin position="1"/>
        <end position="19"/>
    </location>
</feature>
<gene>
    <name evidence="2" type="ORF">FKW44_000420</name>
</gene>